<feature type="transmembrane region" description="Helical" evidence="1">
    <location>
        <begin position="6"/>
        <end position="24"/>
    </location>
</feature>
<evidence type="ECO:0000256" key="1">
    <source>
        <dbReference type="SAM" id="Phobius"/>
    </source>
</evidence>
<sequence>MNNPALLLPALLCAGTFWFFVTNVRVELMLSDNRLAAKNAAAAAAFGLAALICLGGAL</sequence>
<feature type="transmembrane region" description="Helical" evidence="1">
    <location>
        <begin position="36"/>
        <end position="57"/>
    </location>
</feature>
<reference evidence="5" key="1">
    <citation type="submission" date="2020-05" db="EMBL/GenBank/DDBJ databases">
        <authorList>
            <person name="Chiriac C."/>
            <person name="Salcher M."/>
            <person name="Ghai R."/>
            <person name="Kavagutti S V."/>
        </authorList>
    </citation>
    <scope>NUCLEOTIDE SEQUENCE</scope>
</reference>
<evidence type="ECO:0000313" key="2">
    <source>
        <dbReference type="EMBL" id="CAB4147051.1"/>
    </source>
</evidence>
<evidence type="ECO:0000313" key="4">
    <source>
        <dbReference type="EMBL" id="CAB4187098.1"/>
    </source>
</evidence>
<proteinExistence type="predicted"/>
<dbReference type="EMBL" id="LR796485">
    <property type="protein sequence ID" value="CAB4147051.1"/>
    <property type="molecule type" value="Genomic_DNA"/>
</dbReference>
<keyword evidence="1" id="KW-0812">Transmembrane</keyword>
<keyword evidence="1" id="KW-0472">Membrane</keyword>
<name>A0A6J5SW04_9CAUD</name>
<dbReference type="EMBL" id="LR797101">
    <property type="protein sequence ID" value="CAB4187098.1"/>
    <property type="molecule type" value="Genomic_DNA"/>
</dbReference>
<keyword evidence="1" id="KW-1133">Transmembrane helix</keyword>
<dbReference type="EMBL" id="LR797465">
    <property type="protein sequence ID" value="CAB4218597.1"/>
    <property type="molecule type" value="Genomic_DNA"/>
</dbReference>
<accession>A0A6J5SW04</accession>
<dbReference type="EMBL" id="LR796959">
    <property type="protein sequence ID" value="CAB4178199.1"/>
    <property type="molecule type" value="Genomic_DNA"/>
</dbReference>
<protein>
    <submittedName>
        <fullName evidence="5">Uncharacterized protein</fullName>
    </submittedName>
</protein>
<organism evidence="5">
    <name type="scientific">uncultured Caudovirales phage</name>
    <dbReference type="NCBI Taxonomy" id="2100421"/>
    <lineage>
        <taxon>Viruses</taxon>
        <taxon>Duplodnaviria</taxon>
        <taxon>Heunggongvirae</taxon>
        <taxon>Uroviricota</taxon>
        <taxon>Caudoviricetes</taxon>
        <taxon>Peduoviridae</taxon>
        <taxon>Maltschvirus</taxon>
        <taxon>Maltschvirus maltsch</taxon>
    </lineage>
</organism>
<evidence type="ECO:0000313" key="3">
    <source>
        <dbReference type="EMBL" id="CAB4178199.1"/>
    </source>
</evidence>
<evidence type="ECO:0000313" key="5">
    <source>
        <dbReference type="EMBL" id="CAB4218597.1"/>
    </source>
</evidence>
<gene>
    <name evidence="3" type="ORF">UFOVP1011_41</name>
    <name evidence="4" type="ORF">UFOVP1162_23</name>
    <name evidence="5" type="ORF">UFOVP1611_26</name>
    <name evidence="2" type="ORF">UFOVP504_9</name>
</gene>